<dbReference type="SUPFAM" id="SSF51445">
    <property type="entry name" value="(Trans)glycosidases"/>
    <property type="match status" value="1"/>
</dbReference>
<evidence type="ECO:0000256" key="3">
    <source>
        <dbReference type="ARBA" id="ARBA00023295"/>
    </source>
</evidence>
<dbReference type="InterPro" id="IPR033132">
    <property type="entry name" value="GH_1_N_CS"/>
</dbReference>
<dbReference type="InterPro" id="IPR017853">
    <property type="entry name" value="GH"/>
</dbReference>
<dbReference type="RefSeq" id="WP_044905666.1">
    <property type="nucleotide sequence ID" value="NZ_JAQCQO010000002.1"/>
</dbReference>
<evidence type="ECO:0000313" key="6">
    <source>
        <dbReference type="Proteomes" id="UP000030008"/>
    </source>
</evidence>
<accession>A0A099I7Q8</accession>
<dbReference type="GO" id="GO:0008422">
    <property type="term" value="F:beta-glucosidase activity"/>
    <property type="evidence" value="ECO:0007669"/>
    <property type="project" value="TreeGrafter"/>
</dbReference>
<dbReference type="Pfam" id="PF00232">
    <property type="entry name" value="Glyco_hydro_1"/>
    <property type="match status" value="1"/>
</dbReference>
<evidence type="ECO:0000256" key="1">
    <source>
        <dbReference type="ARBA" id="ARBA00010838"/>
    </source>
</evidence>
<dbReference type="GO" id="GO:0005829">
    <property type="term" value="C:cytosol"/>
    <property type="evidence" value="ECO:0007669"/>
    <property type="project" value="TreeGrafter"/>
</dbReference>
<keyword evidence="2" id="KW-0378">Hydrolase</keyword>
<organism evidence="5 6">
    <name type="scientific">Clostridium innocuum</name>
    <dbReference type="NCBI Taxonomy" id="1522"/>
    <lineage>
        <taxon>Bacteria</taxon>
        <taxon>Bacillati</taxon>
        <taxon>Bacillota</taxon>
        <taxon>Clostridia</taxon>
        <taxon>Eubacteriales</taxon>
        <taxon>Clostridiaceae</taxon>
        <taxon>Clostridium</taxon>
    </lineage>
</organism>
<proteinExistence type="inferred from homology"/>
<evidence type="ECO:0000256" key="2">
    <source>
        <dbReference type="ARBA" id="ARBA00022801"/>
    </source>
</evidence>
<dbReference type="PANTHER" id="PTHR10353:SF36">
    <property type="entry name" value="LP05116P"/>
    <property type="match status" value="1"/>
</dbReference>
<gene>
    <name evidence="5" type="ORF">CIAN88_12135</name>
</gene>
<protein>
    <submittedName>
        <fullName evidence="5">6-phospho-beta-galactosidase</fullName>
    </submittedName>
</protein>
<reference evidence="5 6" key="1">
    <citation type="submission" date="2014-08" db="EMBL/GenBank/DDBJ databases">
        <title>Clostridium innocuum, an unnegligible vancomycin-resistant pathogen causing extra-intestinal infections.</title>
        <authorList>
            <person name="Feng Y."/>
            <person name="Chiu C.-H."/>
        </authorList>
    </citation>
    <scope>NUCLEOTIDE SEQUENCE [LARGE SCALE GENOMIC DNA]</scope>
    <source>
        <strain evidence="5 6">AN88</strain>
    </source>
</reference>
<dbReference type="AlphaFoldDB" id="A0A099I7Q8"/>
<dbReference type="EMBL" id="JQIF01000050">
    <property type="protein sequence ID" value="KGJ52898.1"/>
    <property type="molecule type" value="Genomic_DNA"/>
</dbReference>
<dbReference type="Gene3D" id="3.20.20.80">
    <property type="entry name" value="Glycosidases"/>
    <property type="match status" value="1"/>
</dbReference>
<evidence type="ECO:0000313" key="5">
    <source>
        <dbReference type="EMBL" id="KGJ52898.1"/>
    </source>
</evidence>
<comment type="similarity">
    <text evidence="1 4">Belongs to the glycosyl hydrolase 1 family.</text>
</comment>
<dbReference type="InterPro" id="IPR001360">
    <property type="entry name" value="Glyco_hydro_1"/>
</dbReference>
<evidence type="ECO:0000256" key="4">
    <source>
        <dbReference type="RuleBase" id="RU003690"/>
    </source>
</evidence>
<name>A0A099I7Q8_CLOIN</name>
<dbReference type="PRINTS" id="PR00131">
    <property type="entry name" value="GLHYDRLASE1"/>
</dbReference>
<dbReference type="Proteomes" id="UP000030008">
    <property type="component" value="Unassembled WGS sequence"/>
</dbReference>
<comment type="caution">
    <text evidence="5">The sequence shown here is derived from an EMBL/GenBank/DDBJ whole genome shotgun (WGS) entry which is preliminary data.</text>
</comment>
<keyword evidence="3" id="KW-0326">Glycosidase</keyword>
<dbReference type="PANTHER" id="PTHR10353">
    <property type="entry name" value="GLYCOSYL HYDROLASE"/>
    <property type="match status" value="1"/>
</dbReference>
<dbReference type="FunFam" id="3.20.20.80:FF:000004">
    <property type="entry name" value="Beta-glucosidase 6-phospho-beta-glucosidase"/>
    <property type="match status" value="1"/>
</dbReference>
<dbReference type="PROSITE" id="PS00653">
    <property type="entry name" value="GLYCOSYL_HYDROL_F1_2"/>
    <property type="match status" value="1"/>
</dbReference>
<sequence>MQNIEKQKFLWGSATAAYQCEGAWDADGKGLGEWDVFSHGNPLNINGATGDVSCDFYHHYEEDIDMLKAGGQNTYRFSISWARILPNGRGAVNQGGIDFYNRVIDYCLKQGVEPNVTLFHYDLPEAIAKEGGWENRAIVDAFAEYARVCFTAFGDRVKLWVTINEPKYYAYCSHMVGNYPPNHRHDFNRYFTTVYHEAVASAKAVAIYHSLKLNGSIGIVHDSSNVEVAPDTKEKERVHMIADLFYNRIILDTACKGEFPGALIPLLREYGIDTSYIKFEDMLVFLQGKVDFLGLNVYNRFYITDYSAGETEVFHNNKGAGSNAKEGIRIRDWYETAIDPNTKRNLWGREIYPKCMYNTLMEIKERYGDIPVYITENGHGCYEKPNDEGYVEDDERIEMMQGYIDYMLKAMEDGCNVRGYYAWSTMDLYSWVNGYEKRYGLVRVDFDDHNRRYPKKSYYWFKKLIEDYRKAEEE</sequence>
<dbReference type="GO" id="GO:0016052">
    <property type="term" value="P:carbohydrate catabolic process"/>
    <property type="evidence" value="ECO:0007669"/>
    <property type="project" value="TreeGrafter"/>
</dbReference>